<protein>
    <submittedName>
        <fullName evidence="11">NUDIX family protein</fullName>
    </submittedName>
</protein>
<comment type="similarity">
    <text evidence="3">Belongs to the Nudix hydrolase family. DCP2 subfamily.</text>
</comment>
<dbReference type="InterPro" id="IPR015797">
    <property type="entry name" value="NUDIX_hydrolase-like_dom_sf"/>
</dbReference>
<dbReference type="PANTHER" id="PTHR23114">
    <property type="entry name" value="M7GPPPN-MRNA HYDROLASE"/>
    <property type="match status" value="1"/>
</dbReference>
<dbReference type="GO" id="GO:0000290">
    <property type="term" value="P:deadenylation-dependent decapping of nuclear-transcribed mRNA"/>
    <property type="evidence" value="ECO:0007669"/>
    <property type="project" value="InterPro"/>
</dbReference>
<evidence type="ECO:0000256" key="6">
    <source>
        <dbReference type="ARBA" id="ARBA00022801"/>
    </source>
</evidence>
<dbReference type="SUPFAM" id="SSF55811">
    <property type="entry name" value="Nudix"/>
    <property type="match status" value="1"/>
</dbReference>
<evidence type="ECO:0000256" key="4">
    <source>
        <dbReference type="ARBA" id="ARBA00022490"/>
    </source>
</evidence>
<gene>
    <name evidence="11" type="ORF">BaOVIS_004010</name>
</gene>
<dbReference type="InterPro" id="IPR044099">
    <property type="entry name" value="Dcp2_NUDIX"/>
</dbReference>
<dbReference type="Gene3D" id="1.10.10.1050">
    <property type="entry name" value="Dcp2, box A domain"/>
    <property type="match status" value="1"/>
</dbReference>
<evidence type="ECO:0000256" key="8">
    <source>
        <dbReference type="ARBA" id="ARBA00023211"/>
    </source>
</evidence>
<dbReference type="GO" id="GO:0005737">
    <property type="term" value="C:cytoplasm"/>
    <property type="evidence" value="ECO:0007669"/>
    <property type="project" value="UniProtKB-SubCell"/>
</dbReference>
<dbReference type="OrthoDB" id="365787at2759"/>
<feature type="region of interest" description="Disordered" evidence="9">
    <location>
        <begin position="25"/>
        <end position="45"/>
    </location>
</feature>
<dbReference type="GO" id="GO:0140933">
    <property type="term" value="F:5'-(N(7)-methylguanosine 5'-triphospho)-[mRNA] hydrolase activity"/>
    <property type="evidence" value="ECO:0007669"/>
    <property type="project" value="InterPro"/>
</dbReference>
<dbReference type="InterPro" id="IPR020084">
    <property type="entry name" value="NUDIX_hydrolase_CS"/>
</dbReference>
<dbReference type="SMART" id="SM01125">
    <property type="entry name" value="DCP2"/>
    <property type="match status" value="1"/>
</dbReference>
<keyword evidence="7" id="KW-0694">RNA-binding</keyword>
<sequence>MSFGPFNPGEKVSADALSAHLKRALGVKTGSSSSTHQPTEELRRNPAAHVTNIATPRTAIPTVSFPGYAPQRAPSSSHPHPVPPTARVYDDPLSLEDDSEVSLSRQEYLKRNGNVNPEVLDRALLDCYGRFVALLPEEVLRDHVHLCFYLRDAYWWYCDKWVVRHPLDLCPMKFGQFLSLVCQDCALLRSFVSPEEEKELLNSWQQYNRSIPLRGGILINETCDKVLMVQSYTSKHWTFPRGKIDEEELDTACAAREIMEEIGMDVSGLIHPDAYIECQIEGRSIKLFFIPGVSENANLQPKTDYEIRSIKWVSFKLLNDVVNKRIPGFVTFHVKPFVRGIIELVQEFRSGNMSSHFPVAYKAFVRSGGTAPHRMLPPLWVDSSSKGDTTLRYMDDHCYETFGESSGWSADEMFRVNHEKFGVESTYTDQSHNVSSAAKKQRELIPFNLD</sequence>
<evidence type="ECO:0000256" key="1">
    <source>
        <dbReference type="ARBA" id="ARBA00001936"/>
    </source>
</evidence>
<evidence type="ECO:0000256" key="3">
    <source>
        <dbReference type="ARBA" id="ARBA00005279"/>
    </source>
</evidence>
<keyword evidence="6" id="KW-0378">Hydrolase</keyword>
<evidence type="ECO:0000256" key="9">
    <source>
        <dbReference type="SAM" id="MobiDB-lite"/>
    </source>
</evidence>
<dbReference type="PROSITE" id="PS00893">
    <property type="entry name" value="NUDIX_BOX"/>
    <property type="match status" value="1"/>
</dbReference>
<dbReference type="Proteomes" id="UP001057455">
    <property type="component" value="Unassembled WGS sequence"/>
</dbReference>
<evidence type="ECO:0000313" key="11">
    <source>
        <dbReference type="EMBL" id="GFE52997.1"/>
    </source>
</evidence>
<accession>A0A9W5TAP9</accession>
<feature type="region of interest" description="Disordered" evidence="9">
    <location>
        <begin position="64"/>
        <end position="91"/>
    </location>
</feature>
<dbReference type="CDD" id="cd03672">
    <property type="entry name" value="NUDIX_Dcp2p_Nudt20"/>
    <property type="match status" value="1"/>
</dbReference>
<dbReference type="FunFam" id="3.90.79.10:FF:000003">
    <property type="entry name" value="M7GpppN-mRNA hydrolase isoform 2"/>
    <property type="match status" value="1"/>
</dbReference>
<dbReference type="InterPro" id="IPR036189">
    <property type="entry name" value="DCP2_BoxA_sf"/>
</dbReference>
<reference evidence="11" key="1">
    <citation type="submission" date="2019-12" db="EMBL/GenBank/DDBJ databases">
        <title>Genome sequence of Babesia ovis.</title>
        <authorList>
            <person name="Yamagishi J."/>
            <person name="Sevinc F."/>
            <person name="Xuan X."/>
        </authorList>
    </citation>
    <scope>NUCLEOTIDE SEQUENCE</scope>
    <source>
        <strain evidence="11">Selcuk</strain>
    </source>
</reference>
<comment type="cofactor">
    <cofactor evidence="1">
        <name>Mn(2+)</name>
        <dbReference type="ChEBI" id="CHEBI:29035"/>
    </cofactor>
</comment>
<dbReference type="PROSITE" id="PS51462">
    <property type="entry name" value="NUDIX"/>
    <property type="match status" value="1"/>
</dbReference>
<keyword evidence="8" id="KW-0464">Manganese</keyword>
<evidence type="ECO:0000256" key="2">
    <source>
        <dbReference type="ARBA" id="ARBA00004496"/>
    </source>
</evidence>
<dbReference type="PANTHER" id="PTHR23114:SF17">
    <property type="entry name" value="M7GPPPN-MRNA HYDROLASE"/>
    <property type="match status" value="1"/>
</dbReference>
<dbReference type="GO" id="GO:0000184">
    <property type="term" value="P:nuclear-transcribed mRNA catabolic process, nonsense-mediated decay"/>
    <property type="evidence" value="ECO:0007669"/>
    <property type="project" value="InterPro"/>
</dbReference>
<proteinExistence type="inferred from homology"/>
<dbReference type="SUPFAM" id="SSF140586">
    <property type="entry name" value="Dcp2 domain-like"/>
    <property type="match status" value="1"/>
</dbReference>
<dbReference type="Gene3D" id="3.90.79.10">
    <property type="entry name" value="Nucleoside Triphosphate Pyrophosphohydrolase"/>
    <property type="match status" value="1"/>
</dbReference>
<evidence type="ECO:0000259" key="10">
    <source>
        <dbReference type="PROSITE" id="PS51462"/>
    </source>
</evidence>
<dbReference type="EMBL" id="BLIY01000003">
    <property type="protein sequence ID" value="GFE52997.1"/>
    <property type="molecule type" value="Genomic_DNA"/>
</dbReference>
<dbReference type="Pfam" id="PF05026">
    <property type="entry name" value="DCP2"/>
    <property type="match status" value="1"/>
</dbReference>
<keyword evidence="5" id="KW-0479">Metal-binding</keyword>
<evidence type="ECO:0000313" key="12">
    <source>
        <dbReference type="Proteomes" id="UP001057455"/>
    </source>
</evidence>
<evidence type="ECO:0000256" key="5">
    <source>
        <dbReference type="ARBA" id="ARBA00022723"/>
    </source>
</evidence>
<keyword evidence="4" id="KW-0963">Cytoplasm</keyword>
<dbReference type="InterPro" id="IPR007722">
    <property type="entry name" value="DCP2_BoxA"/>
</dbReference>
<dbReference type="Pfam" id="PF00293">
    <property type="entry name" value="NUDIX"/>
    <property type="match status" value="1"/>
</dbReference>
<evidence type="ECO:0000256" key="7">
    <source>
        <dbReference type="ARBA" id="ARBA00022884"/>
    </source>
</evidence>
<comment type="caution">
    <text evidence="11">The sequence shown here is derived from an EMBL/GenBank/DDBJ whole genome shotgun (WGS) entry which is preliminary data.</text>
</comment>
<dbReference type="GO" id="GO:0030145">
    <property type="term" value="F:manganese ion binding"/>
    <property type="evidence" value="ECO:0007669"/>
    <property type="project" value="InterPro"/>
</dbReference>
<feature type="domain" description="Nudix hydrolase" evidence="10">
    <location>
        <begin position="209"/>
        <end position="339"/>
    </location>
</feature>
<organism evidence="11 12">
    <name type="scientific">Babesia ovis</name>
    <dbReference type="NCBI Taxonomy" id="5869"/>
    <lineage>
        <taxon>Eukaryota</taxon>
        <taxon>Sar</taxon>
        <taxon>Alveolata</taxon>
        <taxon>Apicomplexa</taxon>
        <taxon>Aconoidasida</taxon>
        <taxon>Piroplasmida</taxon>
        <taxon>Babesiidae</taxon>
        <taxon>Babesia</taxon>
    </lineage>
</organism>
<comment type="subcellular location">
    <subcellularLocation>
        <location evidence="2">Cytoplasm</location>
    </subcellularLocation>
</comment>
<name>A0A9W5TAP9_BABOV</name>
<keyword evidence="12" id="KW-1185">Reference proteome</keyword>
<dbReference type="GO" id="GO:0003723">
    <property type="term" value="F:RNA binding"/>
    <property type="evidence" value="ECO:0007669"/>
    <property type="project" value="UniProtKB-KW"/>
</dbReference>
<dbReference type="AlphaFoldDB" id="A0A9W5TAP9"/>
<dbReference type="InterPro" id="IPR000086">
    <property type="entry name" value="NUDIX_hydrolase_dom"/>
</dbReference>